<name>A0A0A9CK85_ARUDO</name>
<reference evidence="1" key="1">
    <citation type="submission" date="2014-09" db="EMBL/GenBank/DDBJ databases">
        <authorList>
            <person name="Magalhaes I.L.F."/>
            <person name="Oliveira U."/>
            <person name="Santos F.R."/>
            <person name="Vidigal T.H.D.A."/>
            <person name="Brescovit A.D."/>
            <person name="Santos A.J."/>
        </authorList>
    </citation>
    <scope>NUCLEOTIDE SEQUENCE</scope>
    <source>
        <tissue evidence="1">Shoot tissue taken approximately 20 cm above the soil surface</tissue>
    </source>
</reference>
<proteinExistence type="predicted"/>
<evidence type="ECO:0000313" key="1">
    <source>
        <dbReference type="EMBL" id="JAD71937.1"/>
    </source>
</evidence>
<organism evidence="1">
    <name type="scientific">Arundo donax</name>
    <name type="common">Giant reed</name>
    <name type="synonym">Donax arundinaceus</name>
    <dbReference type="NCBI Taxonomy" id="35708"/>
    <lineage>
        <taxon>Eukaryota</taxon>
        <taxon>Viridiplantae</taxon>
        <taxon>Streptophyta</taxon>
        <taxon>Embryophyta</taxon>
        <taxon>Tracheophyta</taxon>
        <taxon>Spermatophyta</taxon>
        <taxon>Magnoliopsida</taxon>
        <taxon>Liliopsida</taxon>
        <taxon>Poales</taxon>
        <taxon>Poaceae</taxon>
        <taxon>PACMAD clade</taxon>
        <taxon>Arundinoideae</taxon>
        <taxon>Arundineae</taxon>
        <taxon>Arundo</taxon>
    </lineage>
</organism>
<dbReference type="AlphaFoldDB" id="A0A0A9CK85"/>
<accession>A0A0A9CK85</accession>
<reference evidence="1" key="2">
    <citation type="journal article" date="2015" name="Data Brief">
        <title>Shoot transcriptome of the giant reed, Arundo donax.</title>
        <authorList>
            <person name="Barrero R.A."/>
            <person name="Guerrero F.D."/>
            <person name="Moolhuijzen P."/>
            <person name="Goolsby J.A."/>
            <person name="Tidwell J."/>
            <person name="Bellgard S.E."/>
            <person name="Bellgard M.I."/>
        </authorList>
    </citation>
    <scope>NUCLEOTIDE SEQUENCE</scope>
    <source>
        <tissue evidence="1">Shoot tissue taken approximately 20 cm above the soil surface</tissue>
    </source>
</reference>
<sequence>MVFPLNLVEMLTVITEELKYFVISINFL</sequence>
<dbReference type="EMBL" id="GBRH01225958">
    <property type="protein sequence ID" value="JAD71937.1"/>
    <property type="molecule type" value="Transcribed_RNA"/>
</dbReference>
<protein>
    <submittedName>
        <fullName evidence="1">Uncharacterized protein</fullName>
    </submittedName>
</protein>